<dbReference type="Pfam" id="PF00656">
    <property type="entry name" value="Peptidase_C14"/>
    <property type="match status" value="1"/>
</dbReference>
<protein>
    <submittedName>
        <fullName evidence="5">Caspase domain-containing protein</fullName>
    </submittedName>
</protein>
<name>A0ABT1IFQ2_9PSEU</name>
<feature type="region of interest" description="Disordered" evidence="1">
    <location>
        <begin position="231"/>
        <end position="261"/>
    </location>
</feature>
<gene>
    <name evidence="5" type="ORF">LV75_003623</name>
</gene>
<organism evidence="5 6">
    <name type="scientific">Actinokineospora diospyrosa</name>
    <dbReference type="NCBI Taxonomy" id="103728"/>
    <lineage>
        <taxon>Bacteria</taxon>
        <taxon>Bacillati</taxon>
        <taxon>Actinomycetota</taxon>
        <taxon>Actinomycetes</taxon>
        <taxon>Pseudonocardiales</taxon>
        <taxon>Pseudonocardiaceae</taxon>
        <taxon>Actinokineospora</taxon>
    </lineage>
</organism>
<evidence type="ECO:0000259" key="4">
    <source>
        <dbReference type="Pfam" id="PF07693"/>
    </source>
</evidence>
<dbReference type="InterPro" id="IPR029030">
    <property type="entry name" value="Caspase-like_dom_sf"/>
</dbReference>
<keyword evidence="2" id="KW-0812">Transmembrane</keyword>
<keyword evidence="6" id="KW-1185">Reference proteome</keyword>
<dbReference type="SUPFAM" id="SSF52540">
    <property type="entry name" value="P-loop containing nucleoside triphosphate hydrolases"/>
    <property type="match status" value="1"/>
</dbReference>
<dbReference type="SUPFAM" id="SSF52129">
    <property type="entry name" value="Caspase-like"/>
    <property type="match status" value="1"/>
</dbReference>
<proteinExistence type="predicted"/>
<keyword evidence="2" id="KW-1133">Transmembrane helix</keyword>
<feature type="transmembrane region" description="Helical" evidence="2">
    <location>
        <begin position="389"/>
        <end position="411"/>
    </location>
</feature>
<dbReference type="NCBIfam" id="NF047832">
    <property type="entry name" value="caspase_w_EACC1"/>
    <property type="match status" value="1"/>
</dbReference>
<sequence length="769" mass="83918">MSEDTAEVGSREAVLIGVSTYTDLALPDIPQVRNNLEDMAQVLREQGGFRVTVVLDPDSVLSAMAPMVQAADRARDMLLVYFVGHGLVDRRHELLLGLSDVTPEHPEFAALPAETVSNVILDSPALARVLILDCSFSGRAALGTSGVSHAFEPHGMYLLTSTGTSQRALAAEGELYTAFTGELIRVLRNGIVGSGDELTLDDVYESVRRSLVTRGFPTPVARRDFTAGQAPVVRNLAGDKPPPTDGEPPAVVGDSGPPDPPARLRLADEDLDWTDDSPAVTDLLNRGPLATVIGLRLVEMHVMRPATSFLLHLDGPWGSGKSTLLNLMDARLSGYFRVARFDAWRESRLAPAWWSLLTALRAEIRRSRPRWRRPLLRLRESLARVRRTGAPYLVALALVIALSAGIATLIWPPGGAITGWEKPLKVIAALAAALATLAGGALLAARLLLWDSVRGARLFEQTQENPMADIAAHFRWLLERSDKPVVFFVDDLDRCDHTYVVDLLDTVQTLVRATGDSRERTPRAAYFVVAADGAWLRRSYETRHNSFTASADEFSAPLGYLFLDKLFQLTVPMPALSGAAQSAFLDDMLCIAQPPHQVDADAPVSSSVVKARESYRAGGLEARLRAFEEERAVSVVAALSSATERKRAEHTLRKFASVLGDNPRSVKKFVNTFSLLRAIRFLEDSDVEPDDLALWSLVVVRWPDIAHHLASYPDAVAGLLQPLFRDDHFPERLRASAASADLRAIMHASEGGPLTSTIIRKCCGGPPDF</sequence>
<evidence type="ECO:0000313" key="5">
    <source>
        <dbReference type="EMBL" id="MCP2271111.1"/>
    </source>
</evidence>
<dbReference type="Pfam" id="PF07693">
    <property type="entry name" value="KAP_NTPase"/>
    <property type="match status" value="1"/>
</dbReference>
<comment type="caution">
    <text evidence="5">The sequence shown here is derived from an EMBL/GenBank/DDBJ whole genome shotgun (WGS) entry which is preliminary data.</text>
</comment>
<evidence type="ECO:0000256" key="1">
    <source>
        <dbReference type="SAM" id="MobiDB-lite"/>
    </source>
</evidence>
<evidence type="ECO:0000256" key="2">
    <source>
        <dbReference type="SAM" id="Phobius"/>
    </source>
</evidence>
<feature type="domain" description="Peptidase C14 caspase" evidence="3">
    <location>
        <begin position="12"/>
        <end position="212"/>
    </location>
</feature>
<dbReference type="InterPro" id="IPR011646">
    <property type="entry name" value="KAP_P-loop"/>
</dbReference>
<dbReference type="InterPro" id="IPR027417">
    <property type="entry name" value="P-loop_NTPase"/>
</dbReference>
<dbReference type="PANTHER" id="PTHR22674:SF6">
    <property type="entry name" value="NTPASE KAP FAMILY P-LOOP DOMAIN-CONTAINING PROTEIN 1"/>
    <property type="match status" value="1"/>
</dbReference>
<feature type="transmembrane region" description="Helical" evidence="2">
    <location>
        <begin position="426"/>
        <end position="449"/>
    </location>
</feature>
<keyword evidence="2" id="KW-0472">Membrane</keyword>
<dbReference type="RefSeq" id="WP_253888061.1">
    <property type="nucleotide sequence ID" value="NZ_BAAAVB010000014.1"/>
</dbReference>
<dbReference type="Gene3D" id="3.40.50.300">
    <property type="entry name" value="P-loop containing nucleotide triphosphate hydrolases"/>
    <property type="match status" value="1"/>
</dbReference>
<dbReference type="InterPro" id="IPR011600">
    <property type="entry name" value="Pept_C14_caspase"/>
</dbReference>
<dbReference type="InterPro" id="IPR052754">
    <property type="entry name" value="NTPase_KAP_P-loop"/>
</dbReference>
<dbReference type="Proteomes" id="UP001205185">
    <property type="component" value="Unassembled WGS sequence"/>
</dbReference>
<dbReference type="Gene3D" id="3.40.50.1460">
    <property type="match status" value="1"/>
</dbReference>
<feature type="domain" description="KAP NTPase" evidence="4">
    <location>
        <begin position="303"/>
        <end position="679"/>
    </location>
</feature>
<dbReference type="EMBL" id="JAMTCO010000008">
    <property type="protein sequence ID" value="MCP2271111.1"/>
    <property type="molecule type" value="Genomic_DNA"/>
</dbReference>
<reference evidence="5 6" key="1">
    <citation type="submission" date="2022-06" db="EMBL/GenBank/DDBJ databases">
        <title>Genomic Encyclopedia of Archaeal and Bacterial Type Strains, Phase II (KMG-II): from individual species to whole genera.</title>
        <authorList>
            <person name="Goeker M."/>
        </authorList>
    </citation>
    <scope>NUCLEOTIDE SEQUENCE [LARGE SCALE GENOMIC DNA]</scope>
    <source>
        <strain evidence="5 6">DSM 44255</strain>
    </source>
</reference>
<accession>A0ABT1IFQ2</accession>
<evidence type="ECO:0000259" key="3">
    <source>
        <dbReference type="Pfam" id="PF00656"/>
    </source>
</evidence>
<evidence type="ECO:0000313" key="6">
    <source>
        <dbReference type="Proteomes" id="UP001205185"/>
    </source>
</evidence>
<dbReference type="PANTHER" id="PTHR22674">
    <property type="entry name" value="NTPASE, KAP FAMILY P-LOOP DOMAIN-CONTAINING 1"/>
    <property type="match status" value="1"/>
</dbReference>